<dbReference type="Pfam" id="PF08281">
    <property type="entry name" value="Sigma70_r4_2"/>
    <property type="match status" value="1"/>
</dbReference>
<evidence type="ECO:0000259" key="6">
    <source>
        <dbReference type="Pfam" id="PF08281"/>
    </source>
</evidence>
<evidence type="ECO:0000256" key="1">
    <source>
        <dbReference type="ARBA" id="ARBA00010641"/>
    </source>
</evidence>
<feature type="domain" description="RNA polymerase sigma factor 70 region 4 type 2" evidence="6">
    <location>
        <begin position="136"/>
        <end position="186"/>
    </location>
</feature>
<dbReference type="EMBL" id="JARGDL010000001">
    <property type="protein sequence ID" value="MDF1610748.1"/>
    <property type="molecule type" value="Genomic_DNA"/>
</dbReference>
<dbReference type="InterPro" id="IPR014284">
    <property type="entry name" value="RNA_pol_sigma-70_dom"/>
</dbReference>
<dbReference type="PANTHER" id="PTHR43133:SF51">
    <property type="entry name" value="RNA POLYMERASE SIGMA FACTOR"/>
    <property type="match status" value="1"/>
</dbReference>
<dbReference type="GO" id="GO:0006352">
    <property type="term" value="P:DNA-templated transcription initiation"/>
    <property type="evidence" value="ECO:0007669"/>
    <property type="project" value="InterPro"/>
</dbReference>
<dbReference type="InterPro" id="IPR039425">
    <property type="entry name" value="RNA_pol_sigma-70-like"/>
</dbReference>
<evidence type="ECO:0000259" key="5">
    <source>
        <dbReference type="Pfam" id="PF04542"/>
    </source>
</evidence>
<dbReference type="CDD" id="cd06171">
    <property type="entry name" value="Sigma70_r4"/>
    <property type="match status" value="1"/>
</dbReference>
<evidence type="ECO:0000256" key="3">
    <source>
        <dbReference type="ARBA" id="ARBA00023082"/>
    </source>
</evidence>
<evidence type="ECO:0000256" key="2">
    <source>
        <dbReference type="ARBA" id="ARBA00023015"/>
    </source>
</evidence>
<dbReference type="InterPro" id="IPR007627">
    <property type="entry name" value="RNA_pol_sigma70_r2"/>
</dbReference>
<dbReference type="SUPFAM" id="SSF88659">
    <property type="entry name" value="Sigma3 and sigma4 domains of RNA polymerase sigma factors"/>
    <property type="match status" value="1"/>
</dbReference>
<sequence>MDFIKANDNFDVNNNIDDREEDFELIRKFIKGDQSTFKILLVKHKEKVRNLVYLTLGDVDYVDDISQDVFISVYHKLNEFRFESKFTTWLYRITINKCKDYLRKKKVRSIFVSIEDNDRIYGTKPFSENIDIPNLVRSAIEKLPEKLRVPLVMRDIDGYSYKEIADELGTEVGTIKSRIFRARETLKIILEPYQKEL</sequence>
<organism evidence="7 8">
    <name type="scientific">Stygiobacter electus</name>
    <dbReference type="NCBI Taxonomy" id="3032292"/>
    <lineage>
        <taxon>Bacteria</taxon>
        <taxon>Pseudomonadati</taxon>
        <taxon>Ignavibacteriota</taxon>
        <taxon>Ignavibacteria</taxon>
        <taxon>Ignavibacteriales</taxon>
        <taxon>Melioribacteraceae</taxon>
        <taxon>Stygiobacter</taxon>
    </lineage>
</organism>
<evidence type="ECO:0000313" key="8">
    <source>
        <dbReference type="Proteomes" id="UP001221302"/>
    </source>
</evidence>
<dbReference type="NCBIfam" id="TIGR02937">
    <property type="entry name" value="sigma70-ECF"/>
    <property type="match status" value="1"/>
</dbReference>
<dbReference type="Gene3D" id="1.10.1740.10">
    <property type="match status" value="1"/>
</dbReference>
<gene>
    <name evidence="7" type="ORF">P0M35_01175</name>
</gene>
<dbReference type="RefSeq" id="WP_321534513.1">
    <property type="nucleotide sequence ID" value="NZ_JARGDL010000001.1"/>
</dbReference>
<accession>A0AAE3P0E4</accession>
<keyword evidence="8" id="KW-1185">Reference proteome</keyword>
<dbReference type="InterPro" id="IPR013249">
    <property type="entry name" value="RNA_pol_sigma70_r4_t2"/>
</dbReference>
<dbReference type="GO" id="GO:0003677">
    <property type="term" value="F:DNA binding"/>
    <property type="evidence" value="ECO:0007669"/>
    <property type="project" value="InterPro"/>
</dbReference>
<dbReference type="Gene3D" id="1.10.10.10">
    <property type="entry name" value="Winged helix-like DNA-binding domain superfamily/Winged helix DNA-binding domain"/>
    <property type="match status" value="1"/>
</dbReference>
<dbReference type="GO" id="GO:0016987">
    <property type="term" value="F:sigma factor activity"/>
    <property type="evidence" value="ECO:0007669"/>
    <property type="project" value="UniProtKB-KW"/>
</dbReference>
<dbReference type="SUPFAM" id="SSF88946">
    <property type="entry name" value="Sigma2 domain of RNA polymerase sigma factors"/>
    <property type="match status" value="1"/>
</dbReference>
<comment type="similarity">
    <text evidence="1">Belongs to the sigma-70 factor family. ECF subfamily.</text>
</comment>
<proteinExistence type="inferred from homology"/>
<evidence type="ECO:0000313" key="7">
    <source>
        <dbReference type="EMBL" id="MDF1610748.1"/>
    </source>
</evidence>
<evidence type="ECO:0000256" key="4">
    <source>
        <dbReference type="ARBA" id="ARBA00023163"/>
    </source>
</evidence>
<dbReference type="InterPro" id="IPR013324">
    <property type="entry name" value="RNA_pol_sigma_r3/r4-like"/>
</dbReference>
<dbReference type="InterPro" id="IPR013325">
    <property type="entry name" value="RNA_pol_sigma_r2"/>
</dbReference>
<dbReference type="PANTHER" id="PTHR43133">
    <property type="entry name" value="RNA POLYMERASE ECF-TYPE SIGMA FACTO"/>
    <property type="match status" value="1"/>
</dbReference>
<keyword evidence="3" id="KW-0731">Sigma factor</keyword>
<dbReference type="InterPro" id="IPR036388">
    <property type="entry name" value="WH-like_DNA-bd_sf"/>
</dbReference>
<feature type="domain" description="RNA polymerase sigma-70 region 2" evidence="5">
    <location>
        <begin position="43"/>
        <end position="106"/>
    </location>
</feature>
<protein>
    <submittedName>
        <fullName evidence="7">Sigma-70 family RNA polymerase sigma factor</fullName>
    </submittedName>
</protein>
<name>A0AAE3P0E4_9BACT</name>
<reference evidence="7" key="1">
    <citation type="submission" date="2023-03" db="EMBL/GenBank/DDBJ databases">
        <title>Stygiobacter electus gen. nov., sp. nov., facultatively anaerobic thermotolerant bacterium of the class Ignavibacteria from a well of Yessentuki mineral water deposit.</title>
        <authorList>
            <person name="Podosokorskaya O.A."/>
            <person name="Elcheninov A.G."/>
            <person name="Petrova N.F."/>
            <person name="Zavarzina D.G."/>
            <person name="Kublanov I.V."/>
            <person name="Merkel A.Y."/>
        </authorList>
    </citation>
    <scope>NUCLEOTIDE SEQUENCE</scope>
    <source>
        <strain evidence="7">09-Me</strain>
    </source>
</reference>
<dbReference type="Pfam" id="PF04542">
    <property type="entry name" value="Sigma70_r2"/>
    <property type="match status" value="1"/>
</dbReference>
<keyword evidence="4" id="KW-0804">Transcription</keyword>
<comment type="caution">
    <text evidence="7">The sequence shown here is derived from an EMBL/GenBank/DDBJ whole genome shotgun (WGS) entry which is preliminary data.</text>
</comment>
<keyword evidence="2" id="KW-0805">Transcription regulation</keyword>
<dbReference type="AlphaFoldDB" id="A0AAE3P0E4"/>
<dbReference type="Proteomes" id="UP001221302">
    <property type="component" value="Unassembled WGS sequence"/>
</dbReference>